<dbReference type="RefSeq" id="WP_096466635.1">
    <property type="nucleotide sequence ID" value="NZ_AP017312.1"/>
</dbReference>
<reference evidence="1 2" key="1">
    <citation type="submission" date="2015-12" db="EMBL/GenBank/DDBJ databases">
        <title>Genome sequence of Aneurinibacillus soli.</title>
        <authorList>
            <person name="Lee J.S."/>
            <person name="Lee K.C."/>
            <person name="Kim K.K."/>
            <person name="Lee B.W."/>
        </authorList>
    </citation>
    <scope>NUCLEOTIDE SEQUENCE [LARGE SCALE GENOMIC DNA]</scope>
    <source>
        <strain evidence="1 2">CB4</strain>
    </source>
</reference>
<organism evidence="1 2">
    <name type="scientific">Aneurinibacillus soli</name>
    <dbReference type="NCBI Taxonomy" id="1500254"/>
    <lineage>
        <taxon>Bacteria</taxon>
        <taxon>Bacillati</taxon>
        <taxon>Bacillota</taxon>
        <taxon>Bacilli</taxon>
        <taxon>Bacillales</taxon>
        <taxon>Paenibacillaceae</taxon>
        <taxon>Aneurinibacillus group</taxon>
        <taxon>Aneurinibacillus</taxon>
    </lineage>
</organism>
<gene>
    <name evidence="1" type="ORF">CB4_03120</name>
</gene>
<sequence>MQEGTELLERMVRMETKLDFIIQDRERLEITEKIAQEALSLTNENTRDIAEMKSDRNRMWGAIAGGIITFIGSLFYFLLTK</sequence>
<dbReference type="EMBL" id="AP017312">
    <property type="protein sequence ID" value="BAU28943.1"/>
    <property type="molecule type" value="Genomic_DNA"/>
</dbReference>
<dbReference type="Proteomes" id="UP000217696">
    <property type="component" value="Chromosome"/>
</dbReference>
<protein>
    <submittedName>
        <fullName evidence="1">Hemolysin XhlA</fullName>
    </submittedName>
</protein>
<accession>A0A0U5B6A5</accession>
<evidence type="ECO:0000313" key="1">
    <source>
        <dbReference type="EMBL" id="BAU28943.1"/>
    </source>
</evidence>
<name>A0A0U5B6A5_9BACL</name>
<evidence type="ECO:0000313" key="2">
    <source>
        <dbReference type="Proteomes" id="UP000217696"/>
    </source>
</evidence>
<keyword evidence="2" id="KW-1185">Reference proteome</keyword>
<proteinExistence type="predicted"/>
<dbReference type="AlphaFoldDB" id="A0A0U5B6A5"/>
<dbReference type="KEGG" id="asoc:CB4_03120"/>